<gene>
    <name evidence="3" type="ORF">Aco03nite_030150</name>
</gene>
<evidence type="ECO:0000259" key="1">
    <source>
        <dbReference type="Pfam" id="PF20269"/>
    </source>
</evidence>
<reference evidence="3 4" key="1">
    <citation type="submission" date="2021-01" db="EMBL/GenBank/DDBJ databases">
        <title>Whole genome shotgun sequence of Actinoplanes couchii NBRC 106145.</title>
        <authorList>
            <person name="Komaki H."/>
            <person name="Tamura T."/>
        </authorList>
    </citation>
    <scope>NUCLEOTIDE SEQUENCE [LARGE SCALE GENOMIC DNA]</scope>
    <source>
        <strain evidence="3 4">NBRC 106145</strain>
    </source>
</reference>
<name>A0ABQ3X7X8_9ACTN</name>
<organism evidence="3 4">
    <name type="scientific">Actinoplanes couchii</name>
    <dbReference type="NCBI Taxonomy" id="403638"/>
    <lineage>
        <taxon>Bacteria</taxon>
        <taxon>Bacillati</taxon>
        <taxon>Actinomycetota</taxon>
        <taxon>Actinomycetes</taxon>
        <taxon>Micromonosporales</taxon>
        <taxon>Micromonosporaceae</taxon>
        <taxon>Actinoplanes</taxon>
    </lineage>
</organism>
<proteinExistence type="predicted"/>
<dbReference type="InterPro" id="IPR046923">
    <property type="entry name" value="CATRA-C"/>
</dbReference>
<evidence type="ECO:0000313" key="3">
    <source>
        <dbReference type="EMBL" id="GID54611.1"/>
    </source>
</evidence>
<evidence type="ECO:0008006" key="5">
    <source>
        <dbReference type="Google" id="ProtNLM"/>
    </source>
</evidence>
<dbReference type="Proteomes" id="UP000612282">
    <property type="component" value="Unassembled WGS sequence"/>
</dbReference>
<dbReference type="Pfam" id="PF20270">
    <property type="entry name" value="CATRA-C"/>
    <property type="match status" value="1"/>
</dbReference>
<sequence length="557" mass="60115">MTAGRLDEQEFVAHLFAPVDGPAATDALRELELLWDACRTELGMTRRIDGTGLATELPAEPGSAPEGALAGLQDPAVDFQAVVRREHDMLNFSLVMAQPRRMRLGAATPPGWFEYARWWRKLTAGGLGAFLGGGTVFLAKGPADVRDELPPAEDDADEWWTRPLAVNDLALWEATAGGARAFRRLVVLGLPAEDARLSRFTWSAGDVALPPLGRYLMHAARLRYQARVRGDGEQIRALRDRATARLNRAAAGDHDLAGDLAEVAGTLQALTWMQLSVEASAQNMASVLPAPLPSDRALATAVTRWLADDVYYLRTVQDRARLLAPVVSLPVTSALTPPVAGPPREPDGRAEYRMGFGIDVVRYSDRTTPGQFEVQRRLAGMVADVLDGIGVPLRDSDRQDAGDGMMVVLPARVQPHLALPGLLNGWRARLAADNGEHPGDRIRLRLSVTVGRFAPSAIGFTGATIIETGRLLDSDALRQGIKDHPDADLVALVSDRIYQDVVGEGYPGLDAGHFVPVRVRVKTYDRQAWLWRGVPAGPGVGDSVTVPEPRTPAGGEG</sequence>
<feature type="domain" description="CASPASE and TPR Repeat-Associated N-terminal" evidence="1">
    <location>
        <begin position="10"/>
        <end position="205"/>
    </location>
</feature>
<keyword evidence="4" id="KW-1185">Reference proteome</keyword>
<comment type="caution">
    <text evidence="3">The sequence shown here is derived from an EMBL/GenBank/DDBJ whole genome shotgun (WGS) entry which is preliminary data.</text>
</comment>
<evidence type="ECO:0000313" key="4">
    <source>
        <dbReference type="Proteomes" id="UP000612282"/>
    </source>
</evidence>
<dbReference type="Pfam" id="PF20269">
    <property type="entry name" value="CATRA-N"/>
    <property type="match status" value="1"/>
</dbReference>
<dbReference type="RefSeq" id="WP_203795707.1">
    <property type="nucleotide sequence ID" value="NZ_BAAAQE010000036.1"/>
</dbReference>
<dbReference type="EMBL" id="BOMG01000042">
    <property type="protein sequence ID" value="GID54611.1"/>
    <property type="molecule type" value="Genomic_DNA"/>
</dbReference>
<dbReference type="NCBIfam" id="NF038357">
    <property type="entry name" value="BN6_48550_fam"/>
    <property type="match status" value="1"/>
</dbReference>
<protein>
    <recommendedName>
        <fullName evidence="5">Guanylate cyclase domain-containing protein</fullName>
    </recommendedName>
</protein>
<feature type="domain" description="CASPASE and TPR Repeat-Associated C-terminal" evidence="2">
    <location>
        <begin position="210"/>
        <end position="320"/>
    </location>
</feature>
<dbReference type="InterPro" id="IPR046922">
    <property type="entry name" value="CATRA-N"/>
</dbReference>
<evidence type="ECO:0000259" key="2">
    <source>
        <dbReference type="Pfam" id="PF20270"/>
    </source>
</evidence>
<accession>A0ABQ3X7X8</accession>